<feature type="transmembrane region" description="Helical" evidence="7">
    <location>
        <begin position="111"/>
        <end position="135"/>
    </location>
</feature>
<name>A0A1H5PJT6_9MICC</name>
<feature type="domain" description="ABC transmembrane type-1" evidence="9">
    <location>
        <begin position="106"/>
        <end position="324"/>
    </location>
</feature>
<evidence type="ECO:0000256" key="1">
    <source>
        <dbReference type="ARBA" id="ARBA00004651"/>
    </source>
</evidence>
<gene>
    <name evidence="10" type="ORF">SAMN04489740_4356</name>
</gene>
<dbReference type="GO" id="GO:0055085">
    <property type="term" value="P:transmembrane transport"/>
    <property type="evidence" value="ECO:0007669"/>
    <property type="project" value="InterPro"/>
</dbReference>
<keyword evidence="2 7" id="KW-0813">Transport</keyword>
<dbReference type="PANTHER" id="PTHR43227:SF8">
    <property type="entry name" value="DIACETYLCHITOBIOSE UPTAKE SYSTEM PERMEASE PROTEIN DASB"/>
    <property type="match status" value="1"/>
</dbReference>
<evidence type="ECO:0000256" key="6">
    <source>
        <dbReference type="ARBA" id="ARBA00023136"/>
    </source>
</evidence>
<evidence type="ECO:0000256" key="5">
    <source>
        <dbReference type="ARBA" id="ARBA00022989"/>
    </source>
</evidence>
<dbReference type="GO" id="GO:0005886">
    <property type="term" value="C:plasma membrane"/>
    <property type="evidence" value="ECO:0007669"/>
    <property type="project" value="UniProtKB-SubCell"/>
</dbReference>
<keyword evidence="5 7" id="KW-1133">Transmembrane helix</keyword>
<dbReference type="Pfam" id="PF00528">
    <property type="entry name" value="BPD_transp_1"/>
    <property type="match status" value="1"/>
</dbReference>
<keyword evidence="4 7" id="KW-0812">Transmembrane</keyword>
<dbReference type="InterPro" id="IPR035906">
    <property type="entry name" value="MetI-like_sf"/>
</dbReference>
<feature type="transmembrane region" description="Helical" evidence="7">
    <location>
        <begin position="242"/>
        <end position="265"/>
    </location>
</feature>
<dbReference type="SUPFAM" id="SSF161098">
    <property type="entry name" value="MetI-like"/>
    <property type="match status" value="1"/>
</dbReference>
<organism evidence="10 11">
    <name type="scientific">Arthrobacter alpinus</name>
    <dbReference type="NCBI Taxonomy" id="656366"/>
    <lineage>
        <taxon>Bacteria</taxon>
        <taxon>Bacillati</taxon>
        <taxon>Actinomycetota</taxon>
        <taxon>Actinomycetes</taxon>
        <taxon>Micrococcales</taxon>
        <taxon>Micrococcaceae</taxon>
        <taxon>Arthrobacter</taxon>
    </lineage>
</organism>
<comment type="similarity">
    <text evidence="7">Belongs to the binding-protein-dependent transport system permease family.</text>
</comment>
<proteinExistence type="inferred from homology"/>
<keyword evidence="3" id="KW-1003">Cell membrane</keyword>
<feature type="transmembrane region" description="Helical" evidence="7">
    <location>
        <begin position="195"/>
        <end position="221"/>
    </location>
</feature>
<evidence type="ECO:0000256" key="2">
    <source>
        <dbReference type="ARBA" id="ARBA00022448"/>
    </source>
</evidence>
<dbReference type="PROSITE" id="PS50928">
    <property type="entry name" value="ABC_TM1"/>
    <property type="match status" value="1"/>
</dbReference>
<dbReference type="PANTHER" id="PTHR43227">
    <property type="entry name" value="BLL4140 PROTEIN"/>
    <property type="match status" value="1"/>
</dbReference>
<dbReference type="EMBL" id="FNTV01000002">
    <property type="protein sequence ID" value="SEF13287.1"/>
    <property type="molecule type" value="Genomic_DNA"/>
</dbReference>
<comment type="subcellular location">
    <subcellularLocation>
        <location evidence="1 7">Cell membrane</location>
        <topology evidence="1 7">Multi-pass membrane protein</topology>
    </subcellularLocation>
</comment>
<feature type="transmembrane region" description="Helical" evidence="7">
    <location>
        <begin position="46"/>
        <end position="65"/>
    </location>
</feature>
<dbReference type="InterPro" id="IPR000515">
    <property type="entry name" value="MetI-like"/>
</dbReference>
<feature type="transmembrane region" description="Helical" evidence="7">
    <location>
        <begin position="141"/>
        <end position="164"/>
    </location>
</feature>
<accession>A0A1H5PJT6</accession>
<evidence type="ECO:0000256" key="7">
    <source>
        <dbReference type="RuleBase" id="RU363032"/>
    </source>
</evidence>
<sequence>MVAPSESTDGKRSHSKRLAGKPSPLATSNGKHSNIGRGPKSRMTPYLLIALPVTLVAIALGYPLVQQLIMSLQEFGMAQQFGQSAPWVGLSNYASILTDSYFWIVTARSLALCAVCASLTLLIGVGMAVLMQRIWSGARLVLQSALVLAWAMPAIAALVVWQWFIDARFGLVNWALSSIGFTGMANFNWLQASTLTFYAVAASVIIWASVPLVALATYAALTQVDTEIVEAAQLDGAGLYRQLIEVVLPLIKPVLVLLAILQIIWDLRVFTQIKVLQANAGNSSDTNVLGTYVYQLGIGGGNYGMASALAMLMLAMVLVITWRYVRILSRQGDITA</sequence>
<dbReference type="Proteomes" id="UP000182725">
    <property type="component" value="Unassembled WGS sequence"/>
</dbReference>
<dbReference type="CDD" id="cd06261">
    <property type="entry name" value="TM_PBP2"/>
    <property type="match status" value="1"/>
</dbReference>
<reference evidence="10 11" key="1">
    <citation type="submission" date="2016-10" db="EMBL/GenBank/DDBJ databases">
        <authorList>
            <person name="de Groot N.N."/>
        </authorList>
    </citation>
    <scope>NUCLEOTIDE SEQUENCE [LARGE SCALE GENOMIC DNA]</scope>
    <source>
        <strain evidence="10 11">DSM 22274</strain>
    </source>
</reference>
<evidence type="ECO:0000313" key="10">
    <source>
        <dbReference type="EMBL" id="SEF13287.1"/>
    </source>
</evidence>
<evidence type="ECO:0000256" key="8">
    <source>
        <dbReference type="SAM" id="MobiDB-lite"/>
    </source>
</evidence>
<evidence type="ECO:0000259" key="9">
    <source>
        <dbReference type="PROSITE" id="PS50928"/>
    </source>
</evidence>
<evidence type="ECO:0000256" key="3">
    <source>
        <dbReference type="ARBA" id="ARBA00022475"/>
    </source>
</evidence>
<evidence type="ECO:0000313" key="11">
    <source>
        <dbReference type="Proteomes" id="UP000182725"/>
    </source>
</evidence>
<feature type="transmembrane region" description="Helical" evidence="7">
    <location>
        <begin position="303"/>
        <end position="325"/>
    </location>
</feature>
<dbReference type="Gene3D" id="1.10.3720.10">
    <property type="entry name" value="MetI-like"/>
    <property type="match status" value="1"/>
</dbReference>
<feature type="region of interest" description="Disordered" evidence="8">
    <location>
        <begin position="1"/>
        <end position="38"/>
    </location>
</feature>
<keyword evidence="6 7" id="KW-0472">Membrane</keyword>
<evidence type="ECO:0000256" key="4">
    <source>
        <dbReference type="ARBA" id="ARBA00022692"/>
    </source>
</evidence>
<protein>
    <submittedName>
        <fullName evidence="10">Carbohydrate ABC transporter membrane protein 1, CUT1 family</fullName>
    </submittedName>
</protein>
<dbReference type="InterPro" id="IPR050809">
    <property type="entry name" value="UgpAE/MalFG_permease"/>
</dbReference>
<feature type="transmembrane region" description="Helical" evidence="7">
    <location>
        <begin position="85"/>
        <end position="104"/>
    </location>
</feature>
<dbReference type="AlphaFoldDB" id="A0A1H5PJT6"/>
<feature type="transmembrane region" description="Helical" evidence="7">
    <location>
        <begin position="171"/>
        <end position="189"/>
    </location>
</feature>